<name>A0A365P8M9_9ACTN</name>
<protein>
    <submittedName>
        <fullName evidence="2">Molybdenum ABC transporter substrate-binding protein</fullName>
    </submittedName>
</protein>
<dbReference type="PANTHER" id="PTHR30632:SF0">
    <property type="entry name" value="SULFATE-BINDING PROTEIN"/>
    <property type="match status" value="1"/>
</dbReference>
<dbReference type="SUPFAM" id="SSF53850">
    <property type="entry name" value="Periplasmic binding protein-like II"/>
    <property type="match status" value="1"/>
</dbReference>
<dbReference type="Proteomes" id="UP000252187">
    <property type="component" value="Unassembled WGS sequence"/>
</dbReference>
<dbReference type="GO" id="GO:0030973">
    <property type="term" value="F:molybdate ion binding"/>
    <property type="evidence" value="ECO:0007669"/>
    <property type="project" value="TreeGrafter"/>
</dbReference>
<keyword evidence="1" id="KW-0732">Signal</keyword>
<dbReference type="AlphaFoldDB" id="A0A365P8M9"/>
<organism evidence="2 3">
    <name type="scientific">Dietzia maris</name>
    <dbReference type="NCBI Taxonomy" id="37915"/>
    <lineage>
        <taxon>Bacteria</taxon>
        <taxon>Bacillati</taxon>
        <taxon>Actinomycetota</taxon>
        <taxon>Actinomycetes</taxon>
        <taxon>Mycobacteriales</taxon>
        <taxon>Dietziaceae</taxon>
        <taxon>Dietzia</taxon>
    </lineage>
</organism>
<reference evidence="2 3" key="1">
    <citation type="submission" date="2018-06" db="EMBL/GenBank/DDBJ databases">
        <title>Whole genome sequencing of four bacterial strains from South Shetland trench revealing bio-synthetic gene clusters.</title>
        <authorList>
            <person name="Abdel-Mageed W.M."/>
            <person name="Lehri B."/>
            <person name="Jarmusch S.A."/>
            <person name="Miranda K."/>
            <person name="Goodfellow M."/>
            <person name="Jaspars M."/>
            <person name="Karlyshev A.V."/>
        </authorList>
    </citation>
    <scope>NUCLEOTIDE SEQUENCE [LARGE SCALE GENOMIC DNA]</scope>
    <source>
        <strain evidence="2 3">SST1</strain>
    </source>
</reference>
<dbReference type="PANTHER" id="PTHR30632">
    <property type="entry name" value="MOLYBDATE-BINDING PERIPLASMIC PROTEIN"/>
    <property type="match status" value="1"/>
</dbReference>
<proteinExistence type="predicted"/>
<dbReference type="EMBL" id="QNTT01000040">
    <property type="protein sequence ID" value="RBA33284.1"/>
    <property type="molecule type" value="Genomic_DNA"/>
</dbReference>
<evidence type="ECO:0000313" key="2">
    <source>
        <dbReference type="EMBL" id="RBA33284.1"/>
    </source>
</evidence>
<comment type="caution">
    <text evidence="2">The sequence shown here is derived from an EMBL/GenBank/DDBJ whole genome shotgun (WGS) entry which is preliminary data.</text>
</comment>
<evidence type="ECO:0000313" key="3">
    <source>
        <dbReference type="Proteomes" id="UP000252187"/>
    </source>
</evidence>
<sequence length="269" mass="28272">MNRGRAVSAFALALACSGTVACAEPEPDSPVMTLGVAASPSLSEAFSEMIDVFEDEHPGVRVSLELGRSDTIAEGMPARDDINVFASADEGSMQWLVDTGVAVEPVVFARNHVVVAVPSGNPRQVTGLRDLERPDLRVGLCELDVPCGRAAESLLAVAGVATPPGVPRDPSSRALAARLADHEIDVGIVYRTDVAASHGWVALAEVDQRDRELAQDAGTTRYTVARIPGAEDGPDAEAERAAASEFLELVTSDRSRRALENAGLAPLPQ</sequence>
<accession>A0A365P8M9</accession>
<dbReference type="Gene3D" id="3.40.190.10">
    <property type="entry name" value="Periplasmic binding protein-like II"/>
    <property type="match status" value="2"/>
</dbReference>
<dbReference type="PROSITE" id="PS51257">
    <property type="entry name" value="PROKAR_LIPOPROTEIN"/>
    <property type="match status" value="1"/>
</dbReference>
<feature type="chain" id="PRO_5016892713" evidence="1">
    <location>
        <begin position="24"/>
        <end position="269"/>
    </location>
</feature>
<evidence type="ECO:0000256" key="1">
    <source>
        <dbReference type="SAM" id="SignalP"/>
    </source>
</evidence>
<dbReference type="Pfam" id="PF13531">
    <property type="entry name" value="SBP_bac_11"/>
    <property type="match status" value="1"/>
</dbReference>
<feature type="signal peptide" evidence="1">
    <location>
        <begin position="1"/>
        <end position="23"/>
    </location>
</feature>
<dbReference type="GO" id="GO:0015689">
    <property type="term" value="P:molybdate ion transport"/>
    <property type="evidence" value="ECO:0007669"/>
    <property type="project" value="TreeGrafter"/>
</dbReference>
<dbReference type="InterPro" id="IPR050682">
    <property type="entry name" value="ModA/WtpA"/>
</dbReference>
<gene>
    <name evidence="2" type="ORF">DQ226_13280</name>
</gene>